<evidence type="ECO:0000313" key="4">
    <source>
        <dbReference type="Proteomes" id="UP000078224"/>
    </source>
</evidence>
<dbReference type="InterPro" id="IPR000259">
    <property type="entry name" value="Adhesion_dom_fimbrial"/>
</dbReference>
<dbReference type="OrthoDB" id="7007417at2"/>
<dbReference type="SUPFAM" id="SSF49401">
    <property type="entry name" value="Bacterial adhesins"/>
    <property type="match status" value="1"/>
</dbReference>
<dbReference type="InterPro" id="IPR036937">
    <property type="entry name" value="Adhesion_dom_fimbrial_sf"/>
</dbReference>
<dbReference type="Gene3D" id="2.60.40.1090">
    <property type="entry name" value="Fimbrial-type adhesion domain"/>
    <property type="match status" value="1"/>
</dbReference>
<dbReference type="Proteomes" id="UP000078224">
    <property type="component" value="Unassembled WGS sequence"/>
</dbReference>
<dbReference type="Pfam" id="PF00419">
    <property type="entry name" value="Fimbrial"/>
    <property type="match status" value="1"/>
</dbReference>
<accession>A0A1B7JWJ9</accession>
<reference evidence="3 4" key="1">
    <citation type="submission" date="2016-04" db="EMBL/GenBank/DDBJ databases">
        <title>ATOL: Assembling a taxonomically balanced genome-scale reconstruction of the evolutionary history of the Enterobacteriaceae.</title>
        <authorList>
            <person name="Plunkett G.III."/>
            <person name="Neeno-Eckwall E.C."/>
            <person name="Glasner J.D."/>
            <person name="Perna N.T."/>
        </authorList>
    </citation>
    <scope>NUCLEOTIDE SEQUENCE [LARGE SCALE GENOMIC DNA]</scope>
    <source>
        <strain evidence="3 4">ATCC 35613</strain>
    </source>
</reference>
<comment type="caution">
    <text evidence="3">The sequence shown here is derived from an EMBL/GenBank/DDBJ whole genome shotgun (WGS) entry which is preliminary data.</text>
</comment>
<feature type="domain" description="Fimbrial-type adhesion" evidence="2">
    <location>
        <begin position="49"/>
        <end position="181"/>
    </location>
</feature>
<dbReference type="GO" id="GO:0009289">
    <property type="term" value="C:pilus"/>
    <property type="evidence" value="ECO:0007669"/>
    <property type="project" value="InterPro"/>
</dbReference>
<dbReference type="EMBL" id="LXEW01000024">
    <property type="protein sequence ID" value="OAT52266.1"/>
    <property type="molecule type" value="Genomic_DNA"/>
</dbReference>
<name>A0A1B7JWJ9_9GAMM</name>
<evidence type="ECO:0000313" key="3">
    <source>
        <dbReference type="EMBL" id="OAT52266.1"/>
    </source>
</evidence>
<sequence>MTDFNKPRYILAPCLAGILFASASQAGLPETRINPQANTRAIPGVVYVQIRGIVLAPPPCKINNGELIEVNFGEIMSTRVDGVAYEKPINYRIECTKMPTQLMKMSVKGNRASFDTQSLETNIDGLGVSLRYGGRKLSLNEEIRFTYPNAPQFSVVPVRDLTKTLKGGAFESVATLMIEYQ</sequence>
<proteinExistence type="predicted"/>
<evidence type="ECO:0000259" key="2">
    <source>
        <dbReference type="Pfam" id="PF00419"/>
    </source>
</evidence>
<dbReference type="RefSeq" id="WP_068440166.1">
    <property type="nucleotide sequence ID" value="NZ_LXEW01000024.1"/>
</dbReference>
<gene>
    <name evidence="3" type="ORF">M998_1680</name>
</gene>
<evidence type="ECO:0000256" key="1">
    <source>
        <dbReference type="SAM" id="SignalP"/>
    </source>
</evidence>
<feature type="signal peptide" evidence="1">
    <location>
        <begin position="1"/>
        <end position="26"/>
    </location>
</feature>
<organism evidence="3 4">
    <name type="scientific">Providencia heimbachae ATCC 35613</name>
    <dbReference type="NCBI Taxonomy" id="1354272"/>
    <lineage>
        <taxon>Bacteria</taxon>
        <taxon>Pseudomonadati</taxon>
        <taxon>Pseudomonadota</taxon>
        <taxon>Gammaproteobacteria</taxon>
        <taxon>Enterobacterales</taxon>
        <taxon>Morganellaceae</taxon>
        <taxon>Providencia</taxon>
    </lineage>
</organism>
<keyword evidence="4" id="KW-1185">Reference proteome</keyword>
<dbReference type="InterPro" id="IPR008966">
    <property type="entry name" value="Adhesion_dom_sf"/>
</dbReference>
<dbReference type="AlphaFoldDB" id="A0A1B7JWJ9"/>
<protein>
    <submittedName>
        <fullName evidence="3">MrfF family protein</fullName>
    </submittedName>
</protein>
<keyword evidence="1" id="KW-0732">Signal</keyword>
<dbReference type="PATRIC" id="fig|1354272.4.peg.1708"/>
<feature type="chain" id="PRO_5008595590" evidence="1">
    <location>
        <begin position="27"/>
        <end position="181"/>
    </location>
</feature>
<dbReference type="GO" id="GO:0007155">
    <property type="term" value="P:cell adhesion"/>
    <property type="evidence" value="ECO:0007669"/>
    <property type="project" value="InterPro"/>
</dbReference>